<feature type="transmembrane region" description="Helical" evidence="1">
    <location>
        <begin position="50"/>
        <end position="68"/>
    </location>
</feature>
<sequence length="98" mass="11273">VTVGCNGWWRWWWCWGTVVLGGGKWVVVVVDNRGGITKCSTNQNTPSFSLYIYTHIFISISTCIFHLSSTQINQRRLQHTCAFHAPQSNFSILYTIYL</sequence>
<protein>
    <submittedName>
        <fullName evidence="2">Uncharacterized protein</fullName>
    </submittedName>
</protein>
<dbReference type="AlphaFoldDB" id="A0AAD8L040"/>
<name>A0AAD8L040_TARER</name>
<evidence type="ECO:0000256" key="1">
    <source>
        <dbReference type="SAM" id="Phobius"/>
    </source>
</evidence>
<keyword evidence="3" id="KW-1185">Reference proteome</keyword>
<gene>
    <name evidence="2" type="ORF">QVD17_08399</name>
</gene>
<keyword evidence="1" id="KW-0812">Transmembrane</keyword>
<reference evidence="2" key="1">
    <citation type="journal article" date="2023" name="bioRxiv">
        <title>Improved chromosome-level genome assembly for marigold (Tagetes erecta).</title>
        <authorList>
            <person name="Jiang F."/>
            <person name="Yuan L."/>
            <person name="Wang S."/>
            <person name="Wang H."/>
            <person name="Xu D."/>
            <person name="Wang A."/>
            <person name="Fan W."/>
        </authorList>
    </citation>
    <scope>NUCLEOTIDE SEQUENCE</scope>
    <source>
        <strain evidence="2">WSJ</strain>
        <tissue evidence="2">Leaf</tissue>
    </source>
</reference>
<dbReference type="EMBL" id="JAUHHV010000002">
    <property type="protein sequence ID" value="KAK1431769.1"/>
    <property type="molecule type" value="Genomic_DNA"/>
</dbReference>
<comment type="caution">
    <text evidence="2">The sequence shown here is derived from an EMBL/GenBank/DDBJ whole genome shotgun (WGS) entry which is preliminary data.</text>
</comment>
<keyword evidence="1" id="KW-0472">Membrane</keyword>
<feature type="transmembrane region" description="Helical" evidence="1">
    <location>
        <begin position="12"/>
        <end position="30"/>
    </location>
</feature>
<keyword evidence="1" id="KW-1133">Transmembrane helix</keyword>
<evidence type="ECO:0000313" key="3">
    <source>
        <dbReference type="Proteomes" id="UP001229421"/>
    </source>
</evidence>
<evidence type="ECO:0000313" key="2">
    <source>
        <dbReference type="EMBL" id="KAK1431769.1"/>
    </source>
</evidence>
<accession>A0AAD8L040</accession>
<feature type="non-terminal residue" evidence="2">
    <location>
        <position position="98"/>
    </location>
</feature>
<organism evidence="2 3">
    <name type="scientific">Tagetes erecta</name>
    <name type="common">African marigold</name>
    <dbReference type="NCBI Taxonomy" id="13708"/>
    <lineage>
        <taxon>Eukaryota</taxon>
        <taxon>Viridiplantae</taxon>
        <taxon>Streptophyta</taxon>
        <taxon>Embryophyta</taxon>
        <taxon>Tracheophyta</taxon>
        <taxon>Spermatophyta</taxon>
        <taxon>Magnoliopsida</taxon>
        <taxon>eudicotyledons</taxon>
        <taxon>Gunneridae</taxon>
        <taxon>Pentapetalae</taxon>
        <taxon>asterids</taxon>
        <taxon>campanulids</taxon>
        <taxon>Asterales</taxon>
        <taxon>Asteraceae</taxon>
        <taxon>Asteroideae</taxon>
        <taxon>Heliantheae alliance</taxon>
        <taxon>Tageteae</taxon>
        <taxon>Tagetes</taxon>
    </lineage>
</organism>
<dbReference type="Proteomes" id="UP001229421">
    <property type="component" value="Unassembled WGS sequence"/>
</dbReference>
<proteinExistence type="predicted"/>
<feature type="non-terminal residue" evidence="2">
    <location>
        <position position="1"/>
    </location>
</feature>